<sequence>MRAQDLPSLMDMPALRAPSTPVPRTHELPQWDGWRHWGHQDPGLYYNGLKHDDSPDPVHAVEKSQHHWSGRGGTVGRGVLMDYASRAEKSGVEYQVTARHELSTRDVEAAAQEQRAELQPADLVIIRSGWTKRYHGAGTETRIAAARDGPAFAGLAGHEESVAWPWDHPFAAV</sequence>
<dbReference type="AlphaFoldDB" id="A0A218YXT6"/>
<evidence type="ECO:0000313" key="3">
    <source>
        <dbReference type="EMBL" id="OWP00244.1"/>
    </source>
</evidence>
<dbReference type="PANTHER" id="PTHR34861:SF10">
    <property type="entry name" value="CYCLASE"/>
    <property type="match status" value="1"/>
</dbReference>
<evidence type="ECO:0000313" key="4">
    <source>
        <dbReference type="Proteomes" id="UP000242519"/>
    </source>
</evidence>
<reference evidence="3 4" key="1">
    <citation type="submission" date="2017-04" db="EMBL/GenBank/DDBJ databases">
        <title>Draft genome sequence of Marssonina coronaria NL1: causal agent of apple blotch.</title>
        <authorList>
            <person name="Cheng Q."/>
        </authorList>
    </citation>
    <scope>NUCLEOTIDE SEQUENCE [LARGE SCALE GENOMIC DNA]</scope>
    <source>
        <strain evidence="3 4">NL1</strain>
    </source>
</reference>
<evidence type="ECO:0000256" key="1">
    <source>
        <dbReference type="ARBA" id="ARBA00007865"/>
    </source>
</evidence>
<dbReference type="Proteomes" id="UP000242519">
    <property type="component" value="Unassembled WGS sequence"/>
</dbReference>
<evidence type="ECO:0000256" key="2">
    <source>
        <dbReference type="SAM" id="MobiDB-lite"/>
    </source>
</evidence>
<dbReference type="OrthoDB" id="5396at2759"/>
<organism evidence="3 4">
    <name type="scientific">Diplocarpon coronariae</name>
    <dbReference type="NCBI Taxonomy" id="2795749"/>
    <lineage>
        <taxon>Eukaryota</taxon>
        <taxon>Fungi</taxon>
        <taxon>Dikarya</taxon>
        <taxon>Ascomycota</taxon>
        <taxon>Pezizomycotina</taxon>
        <taxon>Leotiomycetes</taxon>
        <taxon>Helotiales</taxon>
        <taxon>Drepanopezizaceae</taxon>
        <taxon>Diplocarpon</taxon>
    </lineage>
</organism>
<feature type="region of interest" description="Disordered" evidence="2">
    <location>
        <begin position="1"/>
        <end position="24"/>
    </location>
</feature>
<dbReference type="GO" id="GO:0019441">
    <property type="term" value="P:L-tryptophan catabolic process to kynurenine"/>
    <property type="evidence" value="ECO:0007669"/>
    <property type="project" value="InterPro"/>
</dbReference>
<gene>
    <name evidence="3" type="ORF">B2J93_3770</name>
</gene>
<dbReference type="PANTHER" id="PTHR34861">
    <property type="match status" value="1"/>
</dbReference>
<protein>
    <recommendedName>
        <fullName evidence="5">Cyclase family protein</fullName>
    </recommendedName>
</protein>
<dbReference type="Pfam" id="PF04199">
    <property type="entry name" value="Cyclase"/>
    <property type="match status" value="1"/>
</dbReference>
<dbReference type="EMBL" id="MZNU01000332">
    <property type="protein sequence ID" value="OWP00244.1"/>
    <property type="molecule type" value="Genomic_DNA"/>
</dbReference>
<keyword evidence="4" id="KW-1185">Reference proteome</keyword>
<dbReference type="InParanoid" id="A0A218YXT6"/>
<dbReference type="InterPro" id="IPR037175">
    <property type="entry name" value="KFase_sf"/>
</dbReference>
<comment type="similarity">
    <text evidence="1">Belongs to the Cyclase 1 superfamily.</text>
</comment>
<accession>A0A218YXT6</accession>
<name>A0A218YXT6_9HELO</name>
<dbReference type="GO" id="GO:0004061">
    <property type="term" value="F:arylformamidase activity"/>
    <property type="evidence" value="ECO:0007669"/>
    <property type="project" value="InterPro"/>
</dbReference>
<proteinExistence type="inferred from homology"/>
<dbReference type="STRING" id="503106.A0A218YXT6"/>
<comment type="caution">
    <text evidence="3">The sequence shown here is derived from an EMBL/GenBank/DDBJ whole genome shotgun (WGS) entry which is preliminary data.</text>
</comment>
<evidence type="ECO:0008006" key="5">
    <source>
        <dbReference type="Google" id="ProtNLM"/>
    </source>
</evidence>
<dbReference type="Gene3D" id="3.50.30.50">
    <property type="entry name" value="Putative cyclase"/>
    <property type="match status" value="1"/>
</dbReference>
<dbReference type="InterPro" id="IPR007325">
    <property type="entry name" value="KFase/CYL"/>
</dbReference>